<dbReference type="Proteomes" id="UP000006804">
    <property type="component" value="Chromosome"/>
</dbReference>
<dbReference type="NCBIfam" id="NF010588">
    <property type="entry name" value="PRK13981.1"/>
    <property type="match status" value="1"/>
</dbReference>
<dbReference type="FunFam" id="3.40.50.620:FF:000106">
    <property type="entry name" value="Glutamine-dependent NAD(+) synthetase"/>
    <property type="match status" value="1"/>
</dbReference>
<keyword evidence="5 7" id="KW-0067">ATP-binding</keyword>
<dbReference type="Gene3D" id="3.60.110.10">
    <property type="entry name" value="Carbon-nitrogen hydrolase"/>
    <property type="match status" value="1"/>
</dbReference>
<sequence>MKITVGQINAVLGDLEANFQKITKIIAEAKEEIVVFPLYSTTGFPPKDLLKYDSLWKQLQKNLQAVVQQTSDSDCLVILGTPFVVEEKRQVGCLAIKRGKILGFCGKANLEKYPFFDENIYFTKGTPFLTIDYENEKLFVCVDTDKLEEGPTKSLMINPCVRIYHADCGFEALSFLKKVAAKCNSTVVQVNLAGAQDGLVFDGQSFAVKFDQTYEKAPQFEETIFVVDTDEKFSNNSFSSFEEQIFNALKVGVRDYARKNGFLQAAVGLSGGIDSSLVAVIAVEALGKENVFGILMPSQFTSKESIEDALTLAENLGIKIFTVPIKPIFETFVESLREIVKDDRLTVAEENLQSRIRGTILMTLSNRFGWMILATGNKSEASVGYCTLYGDTVGALEVIGDLYKTDVYKVARWYNENVKKVIPERVFIKPPTAELRPGQYDQEKLPPYDVLDSILRLYIEEGKSKDQIVELGFDEKTVEEVYNMLRTSEYKRKQLPPVIKLSKVTLGYELNLPMSNFFRKL</sequence>
<protein>
    <recommendedName>
        <fullName evidence="7">Glutamine-dependent NAD(+) synthetase</fullName>
        <ecNumber evidence="7">6.3.5.1</ecNumber>
    </recommendedName>
    <alternativeName>
        <fullName evidence="7">NAD(+) synthase [glutamine-hydrolyzing]</fullName>
    </alternativeName>
</protein>
<dbReference type="PROSITE" id="PS50263">
    <property type="entry name" value="CN_HYDROLASE"/>
    <property type="match status" value="1"/>
</dbReference>
<dbReference type="InterPro" id="IPR022310">
    <property type="entry name" value="NAD/GMP_synthase"/>
</dbReference>
<dbReference type="InterPro" id="IPR036526">
    <property type="entry name" value="C-N_Hydrolase_sf"/>
</dbReference>
<dbReference type="KEGG" id="tta:Theth_0363"/>
<organism evidence="10 11">
    <name type="scientific">Pseudothermotoga thermarum DSM 5069</name>
    <dbReference type="NCBI Taxonomy" id="688269"/>
    <lineage>
        <taxon>Bacteria</taxon>
        <taxon>Thermotogati</taxon>
        <taxon>Thermotogota</taxon>
        <taxon>Thermotogae</taxon>
        <taxon>Thermotogales</taxon>
        <taxon>Thermotogaceae</taxon>
        <taxon>Pseudothermotoga</taxon>
    </lineage>
</organism>
<dbReference type="GO" id="GO:0009435">
    <property type="term" value="P:NAD+ biosynthetic process"/>
    <property type="evidence" value="ECO:0007669"/>
    <property type="project" value="UniProtKB-UniRule"/>
</dbReference>
<evidence type="ECO:0000256" key="2">
    <source>
        <dbReference type="ARBA" id="ARBA00007145"/>
    </source>
</evidence>
<evidence type="ECO:0000256" key="3">
    <source>
        <dbReference type="ARBA" id="ARBA00022598"/>
    </source>
</evidence>
<dbReference type="EC" id="6.3.5.1" evidence="7"/>
<dbReference type="Gene3D" id="3.40.50.620">
    <property type="entry name" value="HUPs"/>
    <property type="match status" value="1"/>
</dbReference>
<name>F7YVF3_9THEM</name>
<dbReference type="GO" id="GO:0004359">
    <property type="term" value="F:glutaminase activity"/>
    <property type="evidence" value="ECO:0007669"/>
    <property type="project" value="InterPro"/>
</dbReference>
<dbReference type="InterPro" id="IPR003010">
    <property type="entry name" value="C-N_Hydrolase"/>
</dbReference>
<comment type="pathway">
    <text evidence="1 7">Cofactor biosynthesis; NAD(+) biosynthesis; NAD(+) from deamido-NAD(+) (L-Gln route): step 1/1.</text>
</comment>
<dbReference type="PANTHER" id="PTHR23090">
    <property type="entry name" value="NH 3 /GLUTAMINE-DEPENDENT NAD + SYNTHETASE"/>
    <property type="match status" value="1"/>
</dbReference>
<evidence type="ECO:0000256" key="8">
    <source>
        <dbReference type="RuleBase" id="RU003811"/>
    </source>
</evidence>
<dbReference type="eggNOG" id="COG0388">
    <property type="taxonomic scope" value="Bacteria"/>
</dbReference>
<dbReference type="PIRSF" id="PIRSF006630">
    <property type="entry name" value="NADS_GAT"/>
    <property type="match status" value="1"/>
</dbReference>
<evidence type="ECO:0000256" key="4">
    <source>
        <dbReference type="ARBA" id="ARBA00022741"/>
    </source>
</evidence>
<evidence type="ECO:0000259" key="9">
    <source>
        <dbReference type="PROSITE" id="PS50263"/>
    </source>
</evidence>
<proteinExistence type="inferred from homology"/>
<keyword evidence="11" id="KW-1185">Reference proteome</keyword>
<evidence type="ECO:0000256" key="5">
    <source>
        <dbReference type="ARBA" id="ARBA00022840"/>
    </source>
</evidence>
<dbReference type="InterPro" id="IPR014729">
    <property type="entry name" value="Rossmann-like_a/b/a_fold"/>
</dbReference>
<reference evidence="10 11" key="1">
    <citation type="submission" date="2010-11" db="EMBL/GenBank/DDBJ databases">
        <title>The complete genome of Thermotoga thermarum DSM 5069.</title>
        <authorList>
            <consortium name="US DOE Joint Genome Institute (JGI-PGF)"/>
            <person name="Lucas S."/>
            <person name="Copeland A."/>
            <person name="Lapidus A."/>
            <person name="Bruce D."/>
            <person name="Goodwin L."/>
            <person name="Pitluck S."/>
            <person name="Kyrpides N."/>
            <person name="Mavromatis K."/>
            <person name="Ivanova N."/>
            <person name="Zeytun A."/>
            <person name="Brettin T."/>
            <person name="Detter J.C."/>
            <person name="Tapia R."/>
            <person name="Han C."/>
            <person name="Land M."/>
            <person name="Hauser L."/>
            <person name="Markowitz V."/>
            <person name="Cheng J.-F."/>
            <person name="Hugenholtz P."/>
            <person name="Woyke T."/>
            <person name="Wu D."/>
            <person name="Spring S."/>
            <person name="Schroeder M."/>
            <person name="Brambilla E."/>
            <person name="Klenk H.-P."/>
            <person name="Eisen J.A."/>
        </authorList>
    </citation>
    <scope>NUCLEOTIDE SEQUENCE [LARGE SCALE GENOMIC DNA]</scope>
    <source>
        <strain evidence="10 11">DSM 5069</strain>
    </source>
</reference>
<dbReference type="PATRIC" id="fig|688269.3.peg.374"/>
<accession>F7YVF3</accession>
<dbReference type="GO" id="GO:0003952">
    <property type="term" value="F:NAD+ synthase (glutamine-hydrolyzing) activity"/>
    <property type="evidence" value="ECO:0007669"/>
    <property type="project" value="UniProtKB-UniRule"/>
</dbReference>
<dbReference type="Pfam" id="PF02540">
    <property type="entry name" value="NAD_synthase"/>
    <property type="match status" value="1"/>
</dbReference>
<dbReference type="NCBIfam" id="TIGR00552">
    <property type="entry name" value="nadE"/>
    <property type="match status" value="1"/>
</dbReference>
<dbReference type="CDD" id="cd00553">
    <property type="entry name" value="NAD_synthase"/>
    <property type="match status" value="1"/>
</dbReference>
<dbReference type="STRING" id="688269.Theth_0363"/>
<evidence type="ECO:0000256" key="1">
    <source>
        <dbReference type="ARBA" id="ARBA00005188"/>
    </source>
</evidence>
<comment type="similarity">
    <text evidence="8">Belongs to the NAD synthetase family.</text>
</comment>
<keyword evidence="3 7" id="KW-0436">Ligase</keyword>
<keyword evidence="6 7" id="KW-0520">NAD</keyword>
<comment type="catalytic activity">
    <reaction evidence="7">
        <text>deamido-NAD(+) + L-glutamine + ATP + H2O = L-glutamate + AMP + diphosphate + NAD(+) + H(+)</text>
        <dbReference type="Rhea" id="RHEA:24384"/>
        <dbReference type="ChEBI" id="CHEBI:15377"/>
        <dbReference type="ChEBI" id="CHEBI:15378"/>
        <dbReference type="ChEBI" id="CHEBI:29985"/>
        <dbReference type="ChEBI" id="CHEBI:30616"/>
        <dbReference type="ChEBI" id="CHEBI:33019"/>
        <dbReference type="ChEBI" id="CHEBI:57540"/>
        <dbReference type="ChEBI" id="CHEBI:58359"/>
        <dbReference type="ChEBI" id="CHEBI:58437"/>
        <dbReference type="ChEBI" id="CHEBI:456215"/>
        <dbReference type="EC" id="6.3.5.1"/>
    </reaction>
</comment>
<dbReference type="InterPro" id="IPR003694">
    <property type="entry name" value="NAD_synthase"/>
</dbReference>
<dbReference type="eggNOG" id="COG0171">
    <property type="taxonomic scope" value="Bacteria"/>
</dbReference>
<dbReference type="InterPro" id="IPR014445">
    <property type="entry name" value="Gln-dep_NAD_synthase"/>
</dbReference>
<gene>
    <name evidence="10" type="ORF">Theth_0363</name>
</gene>
<evidence type="ECO:0000313" key="10">
    <source>
        <dbReference type="EMBL" id="AEH50458.1"/>
    </source>
</evidence>
<dbReference type="SUPFAM" id="SSF52402">
    <property type="entry name" value="Adenine nucleotide alpha hydrolases-like"/>
    <property type="match status" value="1"/>
</dbReference>
<feature type="domain" description="CN hydrolase" evidence="9">
    <location>
        <begin position="1"/>
        <end position="231"/>
    </location>
</feature>
<dbReference type="PANTHER" id="PTHR23090:SF9">
    <property type="entry name" value="GLUTAMINE-DEPENDENT NAD(+) SYNTHETASE"/>
    <property type="match status" value="1"/>
</dbReference>
<dbReference type="SUPFAM" id="SSF56317">
    <property type="entry name" value="Carbon-nitrogen hydrolase"/>
    <property type="match status" value="1"/>
</dbReference>
<dbReference type="RefSeq" id="WP_013931681.1">
    <property type="nucleotide sequence ID" value="NC_015707.1"/>
</dbReference>
<dbReference type="EMBL" id="CP002351">
    <property type="protein sequence ID" value="AEH50458.1"/>
    <property type="molecule type" value="Genomic_DNA"/>
</dbReference>
<dbReference type="OrthoDB" id="9803818at2"/>
<comment type="similarity">
    <text evidence="2 7">In the C-terminal section; belongs to the NAD synthetase family.</text>
</comment>
<dbReference type="HOGENOM" id="CLU_022313_2_0_0"/>
<evidence type="ECO:0000313" key="11">
    <source>
        <dbReference type="Proteomes" id="UP000006804"/>
    </source>
</evidence>
<evidence type="ECO:0000256" key="7">
    <source>
        <dbReference type="PIRNR" id="PIRNR006630"/>
    </source>
</evidence>
<dbReference type="GO" id="GO:0005737">
    <property type="term" value="C:cytoplasm"/>
    <property type="evidence" value="ECO:0007669"/>
    <property type="project" value="InterPro"/>
</dbReference>
<dbReference type="GO" id="GO:0005524">
    <property type="term" value="F:ATP binding"/>
    <property type="evidence" value="ECO:0007669"/>
    <property type="project" value="UniProtKB-UniRule"/>
</dbReference>
<keyword evidence="4 7" id="KW-0547">Nucleotide-binding</keyword>
<evidence type="ECO:0000256" key="6">
    <source>
        <dbReference type="ARBA" id="ARBA00023027"/>
    </source>
</evidence>
<dbReference type="AlphaFoldDB" id="F7YVF3"/>
<dbReference type="UniPathway" id="UPA00253">
    <property type="reaction ID" value="UER00334"/>
</dbReference>